<name>A0A397J8W0_9GLOM</name>
<keyword evidence="2" id="KW-1185">Reference proteome</keyword>
<dbReference type="AlphaFoldDB" id="A0A397J8W0"/>
<evidence type="ECO:0000313" key="1">
    <source>
        <dbReference type="EMBL" id="RHZ82436.1"/>
    </source>
</evidence>
<dbReference type="Proteomes" id="UP000266861">
    <property type="component" value="Unassembled WGS sequence"/>
</dbReference>
<reference evidence="1 2" key="1">
    <citation type="submission" date="2018-08" db="EMBL/GenBank/DDBJ databases">
        <title>Genome and evolution of the arbuscular mycorrhizal fungus Diversispora epigaea (formerly Glomus versiforme) and its bacterial endosymbionts.</title>
        <authorList>
            <person name="Sun X."/>
            <person name="Fei Z."/>
            <person name="Harrison M."/>
        </authorList>
    </citation>
    <scope>NUCLEOTIDE SEQUENCE [LARGE SCALE GENOMIC DNA]</scope>
    <source>
        <strain evidence="1 2">IT104</strain>
    </source>
</reference>
<sequence>MVMKNITSTNSLMEFAFARIRDSENQDILEERINIYHHHHHPHHRRHHHNHHHHNRLSIITKQHYQQQNVTTLPSAVVLLYVNNVLNFEDRTSLTSTNNLNPLNDQCGSTLDISLSDNESDAFKYIYGKFSTKLFHHLIGQILNFEVPWHIDSDPGNSNSSSSSSSSSCNSISLVLAILVDLIIFVQ</sequence>
<evidence type="ECO:0000313" key="2">
    <source>
        <dbReference type="Proteomes" id="UP000266861"/>
    </source>
</evidence>
<comment type="caution">
    <text evidence="1">The sequence shown here is derived from an EMBL/GenBank/DDBJ whole genome shotgun (WGS) entry which is preliminary data.</text>
</comment>
<organism evidence="1 2">
    <name type="scientific">Diversispora epigaea</name>
    <dbReference type="NCBI Taxonomy" id="1348612"/>
    <lineage>
        <taxon>Eukaryota</taxon>
        <taxon>Fungi</taxon>
        <taxon>Fungi incertae sedis</taxon>
        <taxon>Mucoromycota</taxon>
        <taxon>Glomeromycotina</taxon>
        <taxon>Glomeromycetes</taxon>
        <taxon>Diversisporales</taxon>
        <taxon>Diversisporaceae</taxon>
        <taxon>Diversispora</taxon>
    </lineage>
</organism>
<protein>
    <submittedName>
        <fullName evidence="1">Uncharacterized protein</fullName>
    </submittedName>
</protein>
<dbReference type="EMBL" id="PQFF01000102">
    <property type="protein sequence ID" value="RHZ82436.1"/>
    <property type="molecule type" value="Genomic_DNA"/>
</dbReference>
<gene>
    <name evidence="1" type="ORF">Glove_109g319</name>
</gene>
<accession>A0A397J8W0</accession>
<proteinExistence type="predicted"/>